<feature type="repeat" description="WD" evidence="4">
    <location>
        <begin position="75"/>
        <end position="117"/>
    </location>
</feature>
<dbReference type="GO" id="GO:0000445">
    <property type="term" value="C:THO complex part of transcription export complex"/>
    <property type="evidence" value="ECO:0007669"/>
    <property type="project" value="TreeGrafter"/>
</dbReference>
<organism evidence="5 6">
    <name type="scientific">Terfezia boudieri ATCC MYA-4762</name>
    <dbReference type="NCBI Taxonomy" id="1051890"/>
    <lineage>
        <taxon>Eukaryota</taxon>
        <taxon>Fungi</taxon>
        <taxon>Dikarya</taxon>
        <taxon>Ascomycota</taxon>
        <taxon>Pezizomycotina</taxon>
        <taxon>Pezizomycetes</taxon>
        <taxon>Pezizales</taxon>
        <taxon>Pezizaceae</taxon>
        <taxon>Terfezia</taxon>
    </lineage>
</organism>
<dbReference type="OrthoDB" id="340259at2759"/>
<dbReference type="SMART" id="SM00320">
    <property type="entry name" value="WD40"/>
    <property type="match status" value="6"/>
</dbReference>
<comment type="similarity">
    <text evidence="3">Belongs to the THOC3 family.</text>
</comment>
<dbReference type="PANTHER" id="PTHR22839">
    <property type="entry name" value="THO COMPLEX SUBUNIT 3 THO3"/>
    <property type="match status" value="1"/>
</dbReference>
<sequence length="320" mass="35524">MAPPAPPRKLVPKDRAPSYFASLKAREYREHRNASSTIRSIAWNNLGNRIGCGLTDRLVRVWNPEKPEIRYSTELKGHTGTVERIQWDPTHSDRLASASTDGTVRFWDYRSAKCLNQVSTGGENISLTYSPDGNYVAVGTKDDNISFIDTRQNQIIKTHKENVQTNQIIWSHGGDVLFLTTGSGLVKLKDWPSLESLHTIEAHTSACFCLELEPRGNLLAVGGSDAIVSLWDTKEWTCPKTLSRMESPVRCLSFSFDGSYLCAGSDEKMNIEIAHVDTGDYVHTIVTDHPVLSIAWHPSRYHLAYSGDPAGLKIVSNPAA</sequence>
<dbReference type="PANTHER" id="PTHR22839:SF0">
    <property type="entry name" value="THO COMPLEX SUBUNIT 3"/>
    <property type="match status" value="1"/>
</dbReference>
<dbReference type="Proteomes" id="UP000267821">
    <property type="component" value="Unassembled WGS sequence"/>
</dbReference>
<dbReference type="InterPro" id="IPR001680">
    <property type="entry name" value="WD40_rpt"/>
</dbReference>
<evidence type="ECO:0000313" key="5">
    <source>
        <dbReference type="EMBL" id="RPB28440.1"/>
    </source>
</evidence>
<name>A0A3N4M058_9PEZI</name>
<proteinExistence type="inferred from homology"/>
<keyword evidence="2" id="KW-0677">Repeat</keyword>
<protein>
    <submittedName>
        <fullName evidence="5">WD40 repeat-like protein</fullName>
    </submittedName>
</protein>
<dbReference type="InterPro" id="IPR015943">
    <property type="entry name" value="WD40/YVTN_repeat-like_dom_sf"/>
</dbReference>
<evidence type="ECO:0000256" key="3">
    <source>
        <dbReference type="ARBA" id="ARBA00046343"/>
    </source>
</evidence>
<dbReference type="EMBL" id="ML121529">
    <property type="protein sequence ID" value="RPB28440.1"/>
    <property type="molecule type" value="Genomic_DNA"/>
</dbReference>
<evidence type="ECO:0000313" key="6">
    <source>
        <dbReference type="Proteomes" id="UP000267821"/>
    </source>
</evidence>
<dbReference type="SUPFAM" id="SSF50978">
    <property type="entry name" value="WD40 repeat-like"/>
    <property type="match status" value="1"/>
</dbReference>
<evidence type="ECO:0000256" key="1">
    <source>
        <dbReference type="ARBA" id="ARBA00022574"/>
    </source>
</evidence>
<feature type="repeat" description="WD" evidence="4">
    <location>
        <begin position="200"/>
        <end position="241"/>
    </location>
</feature>
<dbReference type="PROSITE" id="PS50294">
    <property type="entry name" value="WD_REPEATS_REGION"/>
    <property type="match status" value="2"/>
</dbReference>
<dbReference type="GO" id="GO:0006406">
    <property type="term" value="P:mRNA export from nucleus"/>
    <property type="evidence" value="ECO:0007669"/>
    <property type="project" value="InterPro"/>
</dbReference>
<evidence type="ECO:0000256" key="4">
    <source>
        <dbReference type="PROSITE-ProRule" id="PRU00221"/>
    </source>
</evidence>
<keyword evidence="1 4" id="KW-0853">WD repeat</keyword>
<dbReference type="InParanoid" id="A0A3N4M058"/>
<reference evidence="5 6" key="1">
    <citation type="journal article" date="2018" name="Nat. Ecol. Evol.">
        <title>Pezizomycetes genomes reveal the molecular basis of ectomycorrhizal truffle lifestyle.</title>
        <authorList>
            <person name="Murat C."/>
            <person name="Payen T."/>
            <person name="Noel B."/>
            <person name="Kuo A."/>
            <person name="Morin E."/>
            <person name="Chen J."/>
            <person name="Kohler A."/>
            <person name="Krizsan K."/>
            <person name="Balestrini R."/>
            <person name="Da Silva C."/>
            <person name="Montanini B."/>
            <person name="Hainaut M."/>
            <person name="Levati E."/>
            <person name="Barry K.W."/>
            <person name="Belfiori B."/>
            <person name="Cichocki N."/>
            <person name="Clum A."/>
            <person name="Dockter R.B."/>
            <person name="Fauchery L."/>
            <person name="Guy J."/>
            <person name="Iotti M."/>
            <person name="Le Tacon F."/>
            <person name="Lindquist E.A."/>
            <person name="Lipzen A."/>
            <person name="Malagnac F."/>
            <person name="Mello A."/>
            <person name="Molinier V."/>
            <person name="Miyauchi S."/>
            <person name="Poulain J."/>
            <person name="Riccioni C."/>
            <person name="Rubini A."/>
            <person name="Sitrit Y."/>
            <person name="Splivallo R."/>
            <person name="Traeger S."/>
            <person name="Wang M."/>
            <person name="Zifcakova L."/>
            <person name="Wipf D."/>
            <person name="Zambonelli A."/>
            <person name="Paolocci F."/>
            <person name="Nowrousian M."/>
            <person name="Ottonello S."/>
            <person name="Baldrian P."/>
            <person name="Spatafora J.W."/>
            <person name="Henrissat B."/>
            <person name="Nagy L.G."/>
            <person name="Aury J.M."/>
            <person name="Wincker P."/>
            <person name="Grigoriev I.V."/>
            <person name="Bonfante P."/>
            <person name="Martin F.M."/>
        </authorList>
    </citation>
    <scope>NUCLEOTIDE SEQUENCE [LARGE SCALE GENOMIC DNA]</scope>
    <source>
        <strain evidence="5 6">ATCC MYA-4762</strain>
    </source>
</reference>
<dbReference type="CDD" id="cd00200">
    <property type="entry name" value="WD40"/>
    <property type="match status" value="1"/>
</dbReference>
<dbReference type="InterPro" id="IPR040132">
    <property type="entry name" value="Tex1/THOC3"/>
</dbReference>
<dbReference type="InterPro" id="IPR036322">
    <property type="entry name" value="WD40_repeat_dom_sf"/>
</dbReference>
<evidence type="ECO:0000256" key="2">
    <source>
        <dbReference type="ARBA" id="ARBA00022737"/>
    </source>
</evidence>
<dbReference type="AlphaFoldDB" id="A0A3N4M058"/>
<dbReference type="PROSITE" id="PS50082">
    <property type="entry name" value="WD_REPEATS_2"/>
    <property type="match status" value="2"/>
</dbReference>
<accession>A0A3N4M058</accession>
<dbReference type="Pfam" id="PF25174">
    <property type="entry name" value="Beta-prop_THOC3"/>
    <property type="match status" value="1"/>
</dbReference>
<dbReference type="STRING" id="1051890.A0A3N4M058"/>
<gene>
    <name evidence="5" type="ORF">L211DRAFT_777359</name>
</gene>
<keyword evidence="6" id="KW-1185">Reference proteome</keyword>
<dbReference type="Gene3D" id="2.130.10.10">
    <property type="entry name" value="YVTN repeat-like/Quinoprotein amine dehydrogenase"/>
    <property type="match status" value="2"/>
</dbReference>